<dbReference type="Pfam" id="PF00158">
    <property type="entry name" value="Sigma54_activat"/>
    <property type="match status" value="1"/>
</dbReference>
<dbReference type="GO" id="GO:0005524">
    <property type="term" value="F:ATP binding"/>
    <property type="evidence" value="ECO:0007669"/>
    <property type="project" value="UniProtKB-KW"/>
</dbReference>
<keyword evidence="7" id="KW-1185">Reference proteome</keyword>
<dbReference type="PROSITE" id="PS50045">
    <property type="entry name" value="SIGMA54_INTERACT_4"/>
    <property type="match status" value="1"/>
</dbReference>
<dbReference type="Gene3D" id="1.10.10.60">
    <property type="entry name" value="Homeodomain-like"/>
    <property type="match status" value="1"/>
</dbReference>
<proteinExistence type="predicted"/>
<dbReference type="PANTHER" id="PTHR32071:SF57">
    <property type="entry name" value="C4-DICARBOXYLATE TRANSPORT TRANSCRIPTIONAL REGULATORY PROTEIN DCTD"/>
    <property type="match status" value="1"/>
</dbReference>
<evidence type="ECO:0000259" key="5">
    <source>
        <dbReference type="PROSITE" id="PS50045"/>
    </source>
</evidence>
<sequence length="518" mass="56579">MFVTQSVKLSGLAPGAPRHDAIEYLGLTASSCLELYARQQMNLPEKIDREHYQRLILYIKNAIGGEFEAVSGAEGVVHVENHRCPFGARVRDAPELCRTTASVFGGIAARNFGYAKVELKRRIALRDDRCEVCIYTDREAAKGQAGDEYVSEGETVVSRQALADISVRVADKMAHALCPSGRAHGAHYRPLIVAESRAMREILRAVEQVAPTRASVLISGETGVGKEIVARAIHALSSRSAGPFLAVNCGAVPSNLIETTLFGHEKGAFTGAHSLHHGLFERADRGTLFLDEIDSLPLFSQANLLRVLQEGEFERVGGGQARHVDVRVVAAANRPLESLVAAGQFRGDLYYRLNVVPVCIPPLRERPEDVAGLVHHLLTALAQRHGGPSKSLSDRAWGQVMAHTWPGNVRELENVLERAFLFTPGRVIDDVDLHDGSGIAVPYAQSPGTGGMLHAARRRATQTIETRVLQDALERHHGNVTAMAREMGITRRAIHQKLKRYALAAAAYRGDGRTARRR</sequence>
<evidence type="ECO:0000256" key="1">
    <source>
        <dbReference type="ARBA" id="ARBA00022741"/>
    </source>
</evidence>
<dbReference type="InterPro" id="IPR009057">
    <property type="entry name" value="Homeodomain-like_sf"/>
</dbReference>
<dbReference type="Gene3D" id="3.40.50.300">
    <property type="entry name" value="P-loop containing nucleotide triphosphate hydrolases"/>
    <property type="match status" value="1"/>
</dbReference>
<dbReference type="GO" id="GO:0006355">
    <property type="term" value="P:regulation of DNA-templated transcription"/>
    <property type="evidence" value="ECO:0007669"/>
    <property type="project" value="InterPro"/>
</dbReference>
<dbReference type="InterPro" id="IPR002197">
    <property type="entry name" value="HTH_Fis"/>
</dbReference>
<dbReference type="Gene3D" id="1.10.8.60">
    <property type="match status" value="1"/>
</dbReference>
<comment type="caution">
    <text evidence="6">The sequence shown here is derived from an EMBL/GenBank/DDBJ whole genome shotgun (WGS) entry which is preliminary data.</text>
</comment>
<evidence type="ECO:0000256" key="3">
    <source>
        <dbReference type="ARBA" id="ARBA00023015"/>
    </source>
</evidence>
<keyword evidence="2" id="KW-0067">ATP-binding</keyword>
<dbReference type="InterPro" id="IPR041359">
    <property type="entry name" value="MetOD1"/>
</dbReference>
<gene>
    <name evidence="6" type="ORF">C4900_12675</name>
</gene>
<name>A0A368HIA2_9GAMM</name>
<accession>A0A368HIA2</accession>
<evidence type="ECO:0000256" key="2">
    <source>
        <dbReference type="ARBA" id="ARBA00022840"/>
    </source>
</evidence>
<dbReference type="Pfam" id="PF18546">
    <property type="entry name" value="MetOD1"/>
    <property type="match status" value="1"/>
</dbReference>
<dbReference type="Proteomes" id="UP000253250">
    <property type="component" value="Unassembled WGS sequence"/>
</dbReference>
<evidence type="ECO:0000313" key="7">
    <source>
        <dbReference type="Proteomes" id="UP000253250"/>
    </source>
</evidence>
<evidence type="ECO:0000313" key="6">
    <source>
        <dbReference type="EMBL" id="RCN57221.1"/>
    </source>
</evidence>
<feature type="domain" description="Sigma-54 factor interaction" evidence="5">
    <location>
        <begin position="192"/>
        <end position="421"/>
    </location>
</feature>
<dbReference type="FunFam" id="3.40.50.300:FF:000006">
    <property type="entry name" value="DNA-binding transcriptional regulator NtrC"/>
    <property type="match status" value="1"/>
</dbReference>
<reference evidence="6 7" key="1">
    <citation type="submission" date="2018-02" db="EMBL/GenBank/DDBJ databases">
        <title>Insights into the biology of acidophilic members of the Acidiferrobacteraceae family derived from comparative genomic analyses.</title>
        <authorList>
            <person name="Issotta F."/>
            <person name="Thyssen C."/>
            <person name="Mena C."/>
            <person name="Moya A."/>
            <person name="Bellenberg S."/>
            <person name="Sproer C."/>
            <person name="Covarrubias P.C."/>
            <person name="Sand W."/>
            <person name="Quatrini R."/>
            <person name="Vera M."/>
        </authorList>
    </citation>
    <scope>NUCLEOTIDE SEQUENCE [LARGE SCALE GENOMIC DNA]</scope>
    <source>
        <strain evidence="7">m-1</strain>
    </source>
</reference>
<dbReference type="PROSITE" id="PS00688">
    <property type="entry name" value="SIGMA54_INTERACT_3"/>
    <property type="match status" value="1"/>
</dbReference>
<dbReference type="Pfam" id="PF25601">
    <property type="entry name" value="AAA_lid_14"/>
    <property type="match status" value="1"/>
</dbReference>
<dbReference type="InterPro" id="IPR027417">
    <property type="entry name" value="P-loop_NTPase"/>
</dbReference>
<dbReference type="AlphaFoldDB" id="A0A368HIA2"/>
<dbReference type="SMART" id="SM00382">
    <property type="entry name" value="AAA"/>
    <property type="match status" value="1"/>
</dbReference>
<dbReference type="PANTHER" id="PTHR32071">
    <property type="entry name" value="TRANSCRIPTIONAL REGULATORY PROTEIN"/>
    <property type="match status" value="1"/>
</dbReference>
<dbReference type="InterPro" id="IPR058031">
    <property type="entry name" value="AAA_lid_NorR"/>
</dbReference>
<keyword evidence="3" id="KW-0805">Transcription regulation</keyword>
<protein>
    <submittedName>
        <fullName evidence="6">Sigma-54-dependent Fis family transcriptional regulator</fullName>
    </submittedName>
</protein>
<dbReference type="EMBL" id="PSYR01000002">
    <property type="protein sequence ID" value="RCN57221.1"/>
    <property type="molecule type" value="Genomic_DNA"/>
</dbReference>
<dbReference type="InterPro" id="IPR002078">
    <property type="entry name" value="Sigma_54_int"/>
</dbReference>
<organism evidence="6 7">
    <name type="scientific">Acidiferrobacter thiooxydans</name>
    <dbReference type="NCBI Taxonomy" id="163359"/>
    <lineage>
        <taxon>Bacteria</taxon>
        <taxon>Pseudomonadati</taxon>
        <taxon>Pseudomonadota</taxon>
        <taxon>Gammaproteobacteria</taxon>
        <taxon>Acidiferrobacterales</taxon>
        <taxon>Acidiferrobacteraceae</taxon>
        <taxon>Acidiferrobacter</taxon>
    </lineage>
</organism>
<dbReference type="InterPro" id="IPR025662">
    <property type="entry name" value="Sigma_54_int_dom_ATP-bd_1"/>
</dbReference>
<dbReference type="CDD" id="cd00009">
    <property type="entry name" value="AAA"/>
    <property type="match status" value="1"/>
</dbReference>
<evidence type="ECO:0000256" key="4">
    <source>
        <dbReference type="ARBA" id="ARBA00023163"/>
    </source>
</evidence>
<dbReference type="Pfam" id="PF02954">
    <property type="entry name" value="HTH_8"/>
    <property type="match status" value="1"/>
</dbReference>
<dbReference type="OrthoDB" id="5288224at2"/>
<dbReference type="InterPro" id="IPR003593">
    <property type="entry name" value="AAA+_ATPase"/>
</dbReference>
<keyword evidence="4" id="KW-0804">Transcription</keyword>
<keyword evidence="1" id="KW-0547">Nucleotide-binding</keyword>
<dbReference type="PRINTS" id="PR01590">
    <property type="entry name" value="HTHFIS"/>
</dbReference>
<dbReference type="GO" id="GO:0043565">
    <property type="term" value="F:sequence-specific DNA binding"/>
    <property type="evidence" value="ECO:0007669"/>
    <property type="project" value="InterPro"/>
</dbReference>
<dbReference type="InterPro" id="IPR025944">
    <property type="entry name" value="Sigma_54_int_dom_CS"/>
</dbReference>
<dbReference type="SUPFAM" id="SSF46689">
    <property type="entry name" value="Homeodomain-like"/>
    <property type="match status" value="1"/>
</dbReference>
<dbReference type="PROSITE" id="PS00675">
    <property type="entry name" value="SIGMA54_INTERACT_1"/>
    <property type="match status" value="1"/>
</dbReference>
<dbReference type="SUPFAM" id="SSF52540">
    <property type="entry name" value="P-loop containing nucleoside triphosphate hydrolases"/>
    <property type="match status" value="1"/>
</dbReference>